<feature type="transmembrane region" description="Helical" evidence="5">
    <location>
        <begin position="112"/>
        <end position="135"/>
    </location>
</feature>
<keyword evidence="4 5" id="KW-0472">Membrane</keyword>
<evidence type="ECO:0000256" key="3">
    <source>
        <dbReference type="ARBA" id="ARBA00022989"/>
    </source>
</evidence>
<evidence type="ECO:0000256" key="4">
    <source>
        <dbReference type="ARBA" id="ARBA00023136"/>
    </source>
</evidence>
<proteinExistence type="predicted"/>
<keyword evidence="2 5" id="KW-0812">Transmembrane</keyword>
<feature type="transmembrane region" description="Helical" evidence="5">
    <location>
        <begin position="53"/>
        <end position="75"/>
    </location>
</feature>
<gene>
    <name evidence="6" type="ORF">MNBD_CHLOROFLEXI01-1014</name>
</gene>
<name>A0A3B0V1C8_9ZZZZ</name>
<evidence type="ECO:0000256" key="1">
    <source>
        <dbReference type="ARBA" id="ARBA00004127"/>
    </source>
</evidence>
<dbReference type="Pfam" id="PF03006">
    <property type="entry name" value="HlyIII"/>
    <property type="match status" value="1"/>
</dbReference>
<dbReference type="GO" id="GO:0012505">
    <property type="term" value="C:endomembrane system"/>
    <property type="evidence" value="ECO:0007669"/>
    <property type="project" value="UniProtKB-SubCell"/>
</dbReference>
<dbReference type="PANTHER" id="PTHR20855:SF129">
    <property type="entry name" value="HEMOLYSIN-3 HOMOLOG"/>
    <property type="match status" value="1"/>
</dbReference>
<dbReference type="InterPro" id="IPR005744">
    <property type="entry name" value="Hy-lIII"/>
</dbReference>
<dbReference type="AlphaFoldDB" id="A0A3B0V1C8"/>
<comment type="subcellular location">
    <subcellularLocation>
        <location evidence="1">Endomembrane system</location>
        <topology evidence="1">Multi-pass membrane protein</topology>
    </subcellularLocation>
</comment>
<dbReference type="InterPro" id="IPR004254">
    <property type="entry name" value="AdipoR/HlyIII-related"/>
</dbReference>
<sequence>MSQNITQSTNRVRYTIGEEIANSITHGVGAALSIAGLTLLVVLAAIYGDVWRVVSFSIYGSSLILLYLASTLYHSIQHHKVKRILRIFDHAAIYLLIAGTYTPFTLVSMRGAWGWSLFGVVWGLALMGIAFKTLFIGRYEKIATAAYVLMGWLVIVAFKQMLLVVPPGGIVWLVIGGVAYTLGVIFYAWDKLPYNHAIWHLFVLAGSISHFFAILFYVLPVQQ</sequence>
<dbReference type="GO" id="GO:0016020">
    <property type="term" value="C:membrane"/>
    <property type="evidence" value="ECO:0007669"/>
    <property type="project" value="InterPro"/>
</dbReference>
<dbReference type="PANTHER" id="PTHR20855">
    <property type="entry name" value="ADIPOR/PROGESTIN RECEPTOR-RELATED"/>
    <property type="match status" value="1"/>
</dbReference>
<protein>
    <submittedName>
        <fullName evidence="6">FIG01964566: Predicted membrane protein, hemolysin III homolog</fullName>
    </submittedName>
</protein>
<accession>A0A3B0V1C8</accession>
<dbReference type="GO" id="GO:0140911">
    <property type="term" value="F:pore-forming activity"/>
    <property type="evidence" value="ECO:0007669"/>
    <property type="project" value="InterPro"/>
</dbReference>
<reference evidence="6" key="1">
    <citation type="submission" date="2018-06" db="EMBL/GenBank/DDBJ databases">
        <authorList>
            <person name="Zhirakovskaya E."/>
        </authorList>
    </citation>
    <scope>NUCLEOTIDE SEQUENCE</scope>
</reference>
<feature type="transmembrane region" description="Helical" evidence="5">
    <location>
        <begin position="20"/>
        <end position="47"/>
    </location>
</feature>
<evidence type="ECO:0000256" key="2">
    <source>
        <dbReference type="ARBA" id="ARBA00022692"/>
    </source>
</evidence>
<evidence type="ECO:0000313" key="6">
    <source>
        <dbReference type="EMBL" id="VAW31637.1"/>
    </source>
</evidence>
<feature type="transmembrane region" description="Helical" evidence="5">
    <location>
        <begin position="142"/>
        <end position="163"/>
    </location>
</feature>
<feature type="transmembrane region" description="Helical" evidence="5">
    <location>
        <begin position="201"/>
        <end position="219"/>
    </location>
</feature>
<feature type="transmembrane region" description="Helical" evidence="5">
    <location>
        <begin position="87"/>
        <end position="106"/>
    </location>
</feature>
<evidence type="ECO:0000256" key="5">
    <source>
        <dbReference type="SAM" id="Phobius"/>
    </source>
</evidence>
<keyword evidence="3 5" id="KW-1133">Transmembrane helix</keyword>
<dbReference type="NCBIfam" id="TIGR01065">
    <property type="entry name" value="hlyIII"/>
    <property type="match status" value="1"/>
</dbReference>
<dbReference type="EMBL" id="UOEU01000261">
    <property type="protein sequence ID" value="VAW31637.1"/>
    <property type="molecule type" value="Genomic_DNA"/>
</dbReference>
<feature type="transmembrane region" description="Helical" evidence="5">
    <location>
        <begin position="169"/>
        <end position="189"/>
    </location>
</feature>
<organism evidence="6">
    <name type="scientific">hydrothermal vent metagenome</name>
    <dbReference type="NCBI Taxonomy" id="652676"/>
    <lineage>
        <taxon>unclassified sequences</taxon>
        <taxon>metagenomes</taxon>
        <taxon>ecological metagenomes</taxon>
    </lineage>
</organism>